<sequence>MTKPLIRIPFTGPLPPPIIYPRSASSISGAVDAISISGAVDAISSFLSAPPPPLLRGTNVGRNELTVLLTGAGISVASGLADYRGENGTYRRNLTYRPIFYHEFISQHEARKRYWARSFVGWPTLVNSGPNDTHLAIAELGRKGYISSVITQNVDSFHSKAHPHIPVVELHGYLRSLACINCGQSMSRDDFQAALLRLNPAWAEFLDQMVKTGALDTDNREEQQKKGLRMNPDGDVDLPNAPYSKFRYPPCPHCLETPPFLRDRTQGRVEVEHDGALSASSNAGILKPAVIMFGESVDERVKERAEEAVDEAGKLLVLGSSLATFSAWRLVERAIARGMSIGILNVGGVRNEARVFQEADGCGFTDPMMRVRCSEQAEFVLPQVAAQLDAVSPIWRR</sequence>
<dbReference type="PROSITE" id="PS50305">
    <property type="entry name" value="SIRTUIN"/>
    <property type="match status" value="1"/>
</dbReference>
<keyword evidence="7" id="KW-1185">Reference proteome</keyword>
<evidence type="ECO:0000256" key="4">
    <source>
        <dbReference type="PROSITE-ProRule" id="PRU00236"/>
    </source>
</evidence>
<dbReference type="Pfam" id="PF02146">
    <property type="entry name" value="SIR2"/>
    <property type="match status" value="1"/>
</dbReference>
<dbReference type="STRING" id="1658174.A0A1J9PL50"/>
<dbReference type="Gene3D" id="3.40.50.1220">
    <property type="entry name" value="TPP-binding domain"/>
    <property type="match status" value="1"/>
</dbReference>
<dbReference type="InterPro" id="IPR003000">
    <property type="entry name" value="Sirtuin"/>
</dbReference>
<evidence type="ECO:0000259" key="5">
    <source>
        <dbReference type="PROSITE" id="PS50305"/>
    </source>
</evidence>
<dbReference type="InterPro" id="IPR026590">
    <property type="entry name" value="Ssirtuin_cat_dom"/>
</dbReference>
<dbReference type="PANTHER" id="PTHR47651">
    <property type="entry name" value="NAD-DEPENDENT HISTONE DEACETYLASE HST4"/>
    <property type="match status" value="1"/>
</dbReference>
<dbReference type="AlphaFoldDB" id="A0A1J9PL50"/>
<feature type="domain" description="Deacetylase sirtuin-type" evidence="5">
    <location>
        <begin position="51"/>
        <end position="391"/>
    </location>
</feature>
<protein>
    <recommendedName>
        <fullName evidence="5">Deacetylase sirtuin-type domain-containing protein</fullName>
    </recommendedName>
</protein>
<evidence type="ECO:0000256" key="3">
    <source>
        <dbReference type="ARBA" id="ARBA00023027"/>
    </source>
</evidence>
<accession>A0A1J9PL50</accession>
<evidence type="ECO:0000256" key="2">
    <source>
        <dbReference type="ARBA" id="ARBA00022679"/>
    </source>
</evidence>
<name>A0A1J9PL50_9EURO</name>
<evidence type="ECO:0000313" key="6">
    <source>
        <dbReference type="EMBL" id="OJD16822.1"/>
    </source>
</evidence>
<dbReference type="InterPro" id="IPR026591">
    <property type="entry name" value="Sirtuin_cat_small_dom_sf"/>
</dbReference>
<dbReference type="OrthoDB" id="424302at2759"/>
<keyword evidence="3" id="KW-0520">NAD</keyword>
<organism evidence="6 7">
    <name type="scientific">Blastomyces percursus</name>
    <dbReference type="NCBI Taxonomy" id="1658174"/>
    <lineage>
        <taxon>Eukaryota</taxon>
        <taxon>Fungi</taxon>
        <taxon>Dikarya</taxon>
        <taxon>Ascomycota</taxon>
        <taxon>Pezizomycotina</taxon>
        <taxon>Eurotiomycetes</taxon>
        <taxon>Eurotiomycetidae</taxon>
        <taxon>Onygenales</taxon>
        <taxon>Ajellomycetaceae</taxon>
        <taxon>Blastomyces</taxon>
    </lineage>
</organism>
<feature type="active site" description="Proton acceptor" evidence="4">
    <location>
        <position position="171"/>
    </location>
</feature>
<dbReference type="PANTHER" id="PTHR47651:SF17">
    <property type="entry name" value="DEACETYLASE SIRTUIN-TYPE DOMAIN-CONTAINING PROTEIN"/>
    <property type="match status" value="1"/>
</dbReference>
<keyword evidence="4" id="KW-0862">Zinc</keyword>
<feature type="binding site" evidence="4">
    <location>
        <position position="179"/>
    </location>
    <ligand>
        <name>Zn(2+)</name>
        <dbReference type="ChEBI" id="CHEBI:29105"/>
    </ligand>
</feature>
<dbReference type="GO" id="GO:0016740">
    <property type="term" value="F:transferase activity"/>
    <property type="evidence" value="ECO:0007669"/>
    <property type="project" value="UniProtKB-KW"/>
</dbReference>
<proteinExistence type="inferred from homology"/>
<dbReference type="EMBL" id="LGTZ01002236">
    <property type="protein sequence ID" value="OJD16822.1"/>
    <property type="molecule type" value="Genomic_DNA"/>
</dbReference>
<dbReference type="InterPro" id="IPR029035">
    <property type="entry name" value="DHS-like_NAD/FAD-binding_dom"/>
</dbReference>
<comment type="caution">
    <text evidence="6">The sequence shown here is derived from an EMBL/GenBank/DDBJ whole genome shotgun (WGS) entry which is preliminary data.</text>
</comment>
<dbReference type="VEuPathDB" id="FungiDB:ACJ73_08847"/>
<dbReference type="Gene3D" id="3.30.1600.10">
    <property type="entry name" value="SIR2/SIRT2 'Small Domain"/>
    <property type="match status" value="1"/>
</dbReference>
<gene>
    <name evidence="6" type="ORF">ACJ73_08847</name>
</gene>
<keyword evidence="4" id="KW-0479">Metal-binding</keyword>
<comment type="similarity">
    <text evidence="1">Belongs to the sirtuin family. Class I subfamily.</text>
</comment>
<feature type="binding site" evidence="4">
    <location>
        <position position="251"/>
    </location>
    <ligand>
        <name>Zn(2+)</name>
        <dbReference type="ChEBI" id="CHEBI:29105"/>
    </ligand>
</feature>
<dbReference type="GO" id="GO:0046872">
    <property type="term" value="F:metal ion binding"/>
    <property type="evidence" value="ECO:0007669"/>
    <property type="project" value="UniProtKB-KW"/>
</dbReference>
<feature type="binding site" evidence="4">
    <location>
        <position position="254"/>
    </location>
    <ligand>
        <name>Zn(2+)</name>
        <dbReference type="ChEBI" id="CHEBI:29105"/>
    </ligand>
</feature>
<feature type="binding site" evidence="4">
    <location>
        <position position="182"/>
    </location>
    <ligand>
        <name>Zn(2+)</name>
        <dbReference type="ChEBI" id="CHEBI:29105"/>
    </ligand>
</feature>
<dbReference type="Proteomes" id="UP000242791">
    <property type="component" value="Unassembled WGS sequence"/>
</dbReference>
<dbReference type="SUPFAM" id="SSF52467">
    <property type="entry name" value="DHS-like NAD/FAD-binding domain"/>
    <property type="match status" value="1"/>
</dbReference>
<reference evidence="6 7" key="1">
    <citation type="submission" date="2015-08" db="EMBL/GenBank/DDBJ databases">
        <title>Emmonsia species relationships and genome sequence.</title>
        <authorList>
            <person name="Cuomo C.A."/>
            <person name="Schwartz I.S."/>
            <person name="Kenyon C."/>
            <person name="De Hoog G.S."/>
            <person name="Govender N.P."/>
            <person name="Botha A."/>
            <person name="Moreno L."/>
            <person name="De Vries M."/>
            <person name="Munoz J.F."/>
            <person name="Stielow J.B."/>
        </authorList>
    </citation>
    <scope>NUCLEOTIDE SEQUENCE [LARGE SCALE GENOMIC DNA]</scope>
    <source>
        <strain evidence="6 7">EI222</strain>
    </source>
</reference>
<evidence type="ECO:0000256" key="1">
    <source>
        <dbReference type="ARBA" id="ARBA00006924"/>
    </source>
</evidence>
<keyword evidence="2" id="KW-0808">Transferase</keyword>
<dbReference type="GO" id="GO:0070403">
    <property type="term" value="F:NAD+ binding"/>
    <property type="evidence" value="ECO:0007669"/>
    <property type="project" value="InterPro"/>
</dbReference>
<evidence type="ECO:0000313" key="7">
    <source>
        <dbReference type="Proteomes" id="UP000242791"/>
    </source>
</evidence>